<dbReference type="Proteomes" id="UP000247810">
    <property type="component" value="Unassembled WGS sequence"/>
</dbReference>
<keyword evidence="2" id="KW-1185">Reference proteome</keyword>
<accession>A0A319DP42</accession>
<name>A0A319DP42_9EURO</name>
<dbReference type="PROSITE" id="PS51257">
    <property type="entry name" value="PROKAR_LIPOPROTEIN"/>
    <property type="match status" value="1"/>
</dbReference>
<gene>
    <name evidence="1" type="ORF">BO71DRAFT_484925</name>
</gene>
<proteinExistence type="predicted"/>
<dbReference type="AlphaFoldDB" id="A0A319DP42"/>
<evidence type="ECO:0000313" key="1">
    <source>
        <dbReference type="EMBL" id="PYH93043.1"/>
    </source>
</evidence>
<dbReference type="EMBL" id="KZ825901">
    <property type="protein sequence ID" value="PYH93043.1"/>
    <property type="molecule type" value="Genomic_DNA"/>
</dbReference>
<protein>
    <submittedName>
        <fullName evidence="1">Uncharacterized protein</fullName>
    </submittedName>
</protein>
<sequence>MRRFLFSLGALHEHGQEAPGILHQGLSTGCTGTVPSHCGNQASIETVFLCVMIDVATLNSSDVSYSSASRRLACPLCRP</sequence>
<reference evidence="1 2" key="1">
    <citation type="submission" date="2018-02" db="EMBL/GenBank/DDBJ databases">
        <title>The genomes of Aspergillus section Nigri reveals drivers in fungal speciation.</title>
        <authorList>
            <consortium name="DOE Joint Genome Institute"/>
            <person name="Vesth T.C."/>
            <person name="Nybo J."/>
            <person name="Theobald S."/>
            <person name="Brandl J."/>
            <person name="Frisvad J.C."/>
            <person name="Nielsen K.F."/>
            <person name="Lyhne E.K."/>
            <person name="Kogle M.E."/>
            <person name="Kuo A."/>
            <person name="Riley R."/>
            <person name="Clum A."/>
            <person name="Nolan M."/>
            <person name="Lipzen A."/>
            <person name="Salamov A."/>
            <person name="Henrissat B."/>
            <person name="Wiebenga A."/>
            <person name="De vries R.P."/>
            <person name="Grigoriev I.V."/>
            <person name="Mortensen U.H."/>
            <person name="Andersen M.R."/>
            <person name="Baker S.E."/>
        </authorList>
    </citation>
    <scope>NUCLEOTIDE SEQUENCE [LARGE SCALE GENOMIC DNA]</scope>
    <source>
        <strain evidence="1 2">CBS 707.79</strain>
    </source>
</reference>
<organism evidence="1 2">
    <name type="scientific">Aspergillus ellipticus CBS 707.79</name>
    <dbReference type="NCBI Taxonomy" id="1448320"/>
    <lineage>
        <taxon>Eukaryota</taxon>
        <taxon>Fungi</taxon>
        <taxon>Dikarya</taxon>
        <taxon>Ascomycota</taxon>
        <taxon>Pezizomycotina</taxon>
        <taxon>Eurotiomycetes</taxon>
        <taxon>Eurotiomycetidae</taxon>
        <taxon>Eurotiales</taxon>
        <taxon>Aspergillaceae</taxon>
        <taxon>Aspergillus</taxon>
        <taxon>Aspergillus subgen. Circumdati</taxon>
    </lineage>
</organism>
<dbReference type="VEuPathDB" id="FungiDB:BO71DRAFT_484925"/>
<evidence type="ECO:0000313" key="2">
    <source>
        <dbReference type="Proteomes" id="UP000247810"/>
    </source>
</evidence>